<dbReference type="SMART" id="SM00586">
    <property type="entry name" value="ZnF_DBF"/>
    <property type="match status" value="1"/>
</dbReference>
<feature type="compositionally biased region" description="Basic and acidic residues" evidence="5">
    <location>
        <begin position="347"/>
        <end position="369"/>
    </location>
</feature>
<evidence type="ECO:0000256" key="1">
    <source>
        <dbReference type="ARBA" id="ARBA00022723"/>
    </source>
</evidence>
<reference evidence="8" key="2">
    <citation type="submission" date="2025-08" db="UniProtKB">
        <authorList>
            <consortium name="RefSeq"/>
        </authorList>
    </citation>
    <scope>IDENTIFICATION</scope>
    <source>
        <tissue evidence="8">Blood</tissue>
    </source>
</reference>
<feature type="compositionally biased region" description="Polar residues" evidence="5">
    <location>
        <begin position="321"/>
        <end position="330"/>
    </location>
</feature>
<evidence type="ECO:0000256" key="2">
    <source>
        <dbReference type="ARBA" id="ARBA00022771"/>
    </source>
</evidence>
<dbReference type="PANTHER" id="PTHR15375:SF24">
    <property type="entry name" value="PROTEIN DBF4 HOMOLOG B"/>
    <property type="match status" value="1"/>
</dbReference>
<evidence type="ECO:0000256" key="4">
    <source>
        <dbReference type="PROSITE-ProRule" id="PRU00600"/>
    </source>
</evidence>
<evidence type="ECO:0000259" key="6">
    <source>
        <dbReference type="PROSITE" id="PS51265"/>
    </source>
</evidence>
<dbReference type="GO" id="GO:0010571">
    <property type="term" value="P:positive regulation of nuclear cell cycle DNA replication"/>
    <property type="evidence" value="ECO:0007669"/>
    <property type="project" value="TreeGrafter"/>
</dbReference>
<keyword evidence="2 4" id="KW-0863">Zinc-finger</keyword>
<dbReference type="FunFam" id="6.10.250.3410:FF:000001">
    <property type="entry name" value="Protein DBF4 homolog A"/>
    <property type="match status" value="1"/>
</dbReference>
<dbReference type="GO" id="GO:0003676">
    <property type="term" value="F:nucleic acid binding"/>
    <property type="evidence" value="ECO:0007669"/>
    <property type="project" value="InterPro"/>
</dbReference>
<evidence type="ECO:0000313" key="8">
    <source>
        <dbReference type="RefSeq" id="XP_053541206.1"/>
    </source>
</evidence>
<evidence type="ECO:0000256" key="5">
    <source>
        <dbReference type="SAM" id="MobiDB-lite"/>
    </source>
</evidence>
<feature type="compositionally biased region" description="Polar residues" evidence="5">
    <location>
        <begin position="372"/>
        <end position="386"/>
    </location>
</feature>
<dbReference type="Pfam" id="PF07535">
    <property type="entry name" value="zf-DBF"/>
    <property type="match status" value="1"/>
</dbReference>
<organism evidence="7 8">
    <name type="scientific">Ictalurus punctatus</name>
    <name type="common">Channel catfish</name>
    <name type="synonym">Silurus punctatus</name>
    <dbReference type="NCBI Taxonomy" id="7998"/>
    <lineage>
        <taxon>Eukaryota</taxon>
        <taxon>Metazoa</taxon>
        <taxon>Chordata</taxon>
        <taxon>Craniata</taxon>
        <taxon>Vertebrata</taxon>
        <taxon>Euteleostomi</taxon>
        <taxon>Actinopterygii</taxon>
        <taxon>Neopterygii</taxon>
        <taxon>Teleostei</taxon>
        <taxon>Ostariophysi</taxon>
        <taxon>Siluriformes</taxon>
        <taxon>Ictaluridae</taxon>
        <taxon>Ictalurus</taxon>
    </lineage>
</organism>
<name>A0A9F7RFF8_ICTPU</name>
<reference evidence="7" key="1">
    <citation type="journal article" date="2016" name="Nat. Commun.">
        <title>The channel catfish genome sequence provides insights into the evolution of scale formation in teleosts.</title>
        <authorList>
            <person name="Liu Z."/>
            <person name="Liu S."/>
            <person name="Yao J."/>
            <person name="Bao L."/>
            <person name="Zhang J."/>
            <person name="Li Y."/>
            <person name="Jiang C."/>
            <person name="Sun L."/>
            <person name="Wang R."/>
            <person name="Zhang Y."/>
            <person name="Zhou T."/>
            <person name="Zeng Q."/>
            <person name="Fu Q."/>
            <person name="Gao S."/>
            <person name="Li N."/>
            <person name="Koren S."/>
            <person name="Jiang Y."/>
            <person name="Zimin A."/>
            <person name="Xu P."/>
            <person name="Phillippy A.M."/>
            <person name="Geng X."/>
            <person name="Song L."/>
            <person name="Sun F."/>
            <person name="Li C."/>
            <person name="Wang X."/>
            <person name="Chen A."/>
            <person name="Jin Y."/>
            <person name="Yuan Z."/>
            <person name="Yang Y."/>
            <person name="Tan S."/>
            <person name="Peatman E."/>
            <person name="Lu J."/>
            <person name="Qin Z."/>
            <person name="Dunham R."/>
            <person name="Li Z."/>
            <person name="Sonstegard T."/>
            <person name="Feng J."/>
            <person name="Danzmann R.G."/>
            <person name="Schroeder S."/>
            <person name="Scheffler B."/>
            <person name="Duke M.V."/>
            <person name="Ballard L."/>
            <person name="Kucuktas H."/>
            <person name="Kaltenboeck L."/>
            <person name="Liu H."/>
            <person name="Armbruster J."/>
            <person name="Xie Y."/>
            <person name="Kirby M.L."/>
            <person name="Tian Y."/>
            <person name="Flanagan M.E."/>
            <person name="Mu W."/>
            <person name="Waldbieser G.C."/>
        </authorList>
    </citation>
    <scope>NUCLEOTIDE SEQUENCE [LARGE SCALE GENOMIC DNA]</scope>
    <source>
        <strain evidence="7">SDA103</strain>
    </source>
</reference>
<dbReference type="RefSeq" id="XP_053541206.1">
    <property type="nucleotide sequence ID" value="XM_053685231.1"/>
</dbReference>
<feature type="compositionally biased region" description="Polar residues" evidence="5">
    <location>
        <begin position="436"/>
        <end position="446"/>
    </location>
</feature>
<dbReference type="CTD" id="80174"/>
<accession>A0A9F7RFF8</accession>
<dbReference type="InterPro" id="IPR038545">
    <property type="entry name" value="Znf_DBF_sf"/>
</dbReference>
<gene>
    <name evidence="8" type="primary">dbf4b</name>
</gene>
<dbReference type="Proteomes" id="UP000221080">
    <property type="component" value="Chromosome 13"/>
</dbReference>
<proteinExistence type="predicted"/>
<dbReference type="GO" id="GO:0043539">
    <property type="term" value="F:protein serine/threonine kinase activator activity"/>
    <property type="evidence" value="ECO:0007669"/>
    <property type="project" value="TreeGrafter"/>
</dbReference>
<dbReference type="InterPro" id="IPR051590">
    <property type="entry name" value="Replication_Regulatory_Kinase"/>
</dbReference>
<feature type="region of interest" description="Disordered" evidence="5">
    <location>
        <begin position="321"/>
        <end position="453"/>
    </location>
</feature>
<dbReference type="InterPro" id="IPR036420">
    <property type="entry name" value="BRCT_dom_sf"/>
</dbReference>
<feature type="region of interest" description="Disordered" evidence="5">
    <location>
        <begin position="144"/>
        <end position="164"/>
    </location>
</feature>
<dbReference type="InterPro" id="IPR006572">
    <property type="entry name" value="Znf_DBF"/>
</dbReference>
<protein>
    <submittedName>
        <fullName evidence="8">Protein DBF4 homolog A</fullName>
    </submittedName>
</protein>
<keyword evidence="3" id="KW-0862">Zinc</keyword>
<dbReference type="AlphaFoldDB" id="A0A9F7RFF8"/>
<evidence type="ECO:0000256" key="3">
    <source>
        <dbReference type="ARBA" id="ARBA00022833"/>
    </source>
</evidence>
<feature type="region of interest" description="Disordered" evidence="5">
    <location>
        <begin position="209"/>
        <end position="256"/>
    </location>
</feature>
<feature type="compositionally biased region" description="Basic and acidic residues" evidence="5">
    <location>
        <begin position="413"/>
        <end position="428"/>
    </location>
</feature>
<dbReference type="KEGG" id="ipu:108273428"/>
<feature type="compositionally biased region" description="Basic and acidic residues" evidence="5">
    <location>
        <begin position="221"/>
        <end position="242"/>
    </location>
</feature>
<feature type="domain" description="DBF4-type" evidence="6">
    <location>
        <begin position="255"/>
        <end position="304"/>
    </location>
</feature>
<dbReference type="GO" id="GO:0031431">
    <property type="term" value="C:Dbf4-dependent protein kinase complex"/>
    <property type="evidence" value="ECO:0007669"/>
    <property type="project" value="TreeGrafter"/>
</dbReference>
<dbReference type="PROSITE" id="PS51265">
    <property type="entry name" value="ZF_DBF4"/>
    <property type="match status" value="1"/>
</dbReference>
<evidence type="ECO:0000313" key="7">
    <source>
        <dbReference type="Proteomes" id="UP000221080"/>
    </source>
</evidence>
<keyword evidence="7" id="KW-1185">Reference proteome</keyword>
<dbReference type="SUPFAM" id="SSF52113">
    <property type="entry name" value="BRCT domain"/>
    <property type="match status" value="1"/>
</dbReference>
<dbReference type="Gene3D" id="6.10.250.3410">
    <property type="entry name" value="DBF zinc finger"/>
    <property type="match status" value="1"/>
</dbReference>
<dbReference type="GeneID" id="108273428"/>
<sequence length="747" mass="82004">MQRAVAVREPLGALMPGPRPLEGKSFYLDEVKSHSCGVLTKLIIRLGGNVESFLYKDVNVVITGNRDALTDITASSKKVKGHDVAQRPGTPRAPVCGSRGKALLEKAIRNNEQFQGGALSSAARYWGVKIVSVDQFMKVVEELSSHRSTHTHRRREEKNSSECASVRVVKAGSLKVDFVKVEDSSRKYRPLHGQRLDFPMLSYTRRFSPFESPAPVHPGKTKADELGKDQSGKSEARTHSQEKPSANPSPKMSRKKRSSGFCECCQIKYKHQDEHLQSDVHRRFAEDVNNYAVVDQLVVAMEAVFSGCKVPQLDVLTTRLSSGSVATPSETVRWRKSETGPASSLESRQERVRDSPVLHQEPQEPRVDAPPHTSSANKLNSTTNHETCIPSPHPQDALIPGSDPLEHAPPSPDVHEPNAPEELAETRPRALPVRETSLNEQRGSSTPKRHQDDDTVHDLAACARVTEREREPLVDPTSCSPSFCSLPSTATFSEGVNPRKRSRSFTLSPKASKMRRTNLWSDPTSQNCGVNVSFDDVHRHVISGRTEANDVIAHKLETAEKPSLVTTVTPEDHWSFQNDQQVSETYPDAAARDVSSELGPPQLYPFFHDDVYQNQLPFLDPPQLAPSVPFPSAHTTSSASLPSPSLSSIRIESALVPDTFSPASSESGWDSGLLSRFAPPVHLQPKGGRCELDLGLLLQSSCAGTQDGSYASHLCSVLQPAAAVGDPNTIYWPMETVDRRIIQSLGV</sequence>
<dbReference type="OrthoDB" id="21380at2759"/>
<dbReference type="PANTHER" id="PTHR15375">
    <property type="entry name" value="ACTIVATOR OF S-PHASE KINASE-RELATED"/>
    <property type="match status" value="1"/>
</dbReference>
<dbReference type="GO" id="GO:1901987">
    <property type="term" value="P:regulation of cell cycle phase transition"/>
    <property type="evidence" value="ECO:0007669"/>
    <property type="project" value="TreeGrafter"/>
</dbReference>
<keyword evidence="1" id="KW-0479">Metal-binding</keyword>
<dbReference type="GO" id="GO:0008270">
    <property type="term" value="F:zinc ion binding"/>
    <property type="evidence" value="ECO:0007669"/>
    <property type="project" value="UniProtKB-KW"/>
</dbReference>